<feature type="region of interest" description="Disordered" evidence="1">
    <location>
        <begin position="188"/>
        <end position="247"/>
    </location>
</feature>
<accession>A0A1I8FYU0</accession>
<feature type="region of interest" description="Disordered" evidence="1">
    <location>
        <begin position="455"/>
        <end position="474"/>
    </location>
</feature>
<organism evidence="2 3">
    <name type="scientific">Macrostomum lignano</name>
    <dbReference type="NCBI Taxonomy" id="282301"/>
    <lineage>
        <taxon>Eukaryota</taxon>
        <taxon>Metazoa</taxon>
        <taxon>Spiralia</taxon>
        <taxon>Lophotrochozoa</taxon>
        <taxon>Platyhelminthes</taxon>
        <taxon>Rhabditophora</taxon>
        <taxon>Macrostomorpha</taxon>
        <taxon>Macrostomida</taxon>
        <taxon>Macrostomidae</taxon>
        <taxon>Macrostomum</taxon>
    </lineage>
</organism>
<feature type="compositionally biased region" description="Low complexity" evidence="1">
    <location>
        <begin position="215"/>
        <end position="227"/>
    </location>
</feature>
<feature type="compositionally biased region" description="Low complexity" evidence="1">
    <location>
        <begin position="190"/>
        <end position="204"/>
    </location>
</feature>
<reference evidence="3 4" key="1">
    <citation type="submission" date="2016-11" db="UniProtKB">
        <authorList>
            <consortium name="WormBaseParasite"/>
        </authorList>
    </citation>
    <scope>IDENTIFICATION</scope>
</reference>
<evidence type="ECO:0000313" key="2">
    <source>
        <dbReference type="Proteomes" id="UP000095280"/>
    </source>
</evidence>
<evidence type="ECO:0000313" key="4">
    <source>
        <dbReference type="WBParaSite" id="maker-uti_cns_0010892-snap-gene-0.12-mRNA-1"/>
    </source>
</evidence>
<dbReference type="WBParaSite" id="maker-uti_cns_0010892-snap-gene-0.12-mRNA-1">
    <property type="protein sequence ID" value="maker-uti_cns_0010892-snap-gene-0.12-mRNA-1"/>
    <property type="gene ID" value="maker-uti_cns_0010892-snap-gene-0.12"/>
</dbReference>
<evidence type="ECO:0000256" key="1">
    <source>
        <dbReference type="SAM" id="MobiDB-lite"/>
    </source>
</evidence>
<proteinExistence type="predicted"/>
<protein>
    <submittedName>
        <fullName evidence="3 4">Rab-GAP TBC domain-containing protein</fullName>
    </submittedName>
</protein>
<dbReference type="AlphaFoldDB" id="A0A1I8FYU0"/>
<name>A0A1I8FYU0_9PLAT</name>
<keyword evidence="2" id="KW-1185">Reference proteome</keyword>
<sequence length="474" mass="51404">MACDVATAPGNPVFSPLTLFECTVTNAQMLVESMADRELLRALKIANSLHTHIVGIMEPRYDRVCQRSDEHEACPRSVKLNNRRRLSPQLPSTSSSSLAAAQFDQLMQPAVKLARLKCDNGDDQSMPAVAKVEASSVSDPPTTEDADAADNDAAAAADYGFDAPASVDNNFLDDDDCLLIGEDSTSEGILGMSTSSSTAAGAGLSRRRQRRLPRRSSTAAAAATTATMGDEDQLPDSGVSGAGSSAHQPDVGALCKSAIHLAYKEMKGGGPHLFDFSMPFSDPVNFATAEQVIARAMQLQPGLEVSTDFWWSQLCPVELNRLARSEKLWRQRLLMRRLRSKDSKLTRRQKSFELIAGRLSTEDFDKFRVILSRDYTSSDEEFEDCSASAAATASAGAPLRVRELPWESAEMAEMKRQLDTAYLDSCATAKQSEQLRRVARGTGCLSVRPPPADCPDWAIRRETADPGDLGNADC</sequence>
<dbReference type="Proteomes" id="UP000095280">
    <property type="component" value="Unplaced"/>
</dbReference>
<dbReference type="WBParaSite" id="maker-uti_cns_0000387-snap-gene-1.4-mRNA-1">
    <property type="protein sequence ID" value="maker-uti_cns_0000387-snap-gene-1.4-mRNA-1"/>
    <property type="gene ID" value="maker-uti_cns_0000387-snap-gene-1.4"/>
</dbReference>
<feature type="compositionally biased region" description="Basic residues" evidence="1">
    <location>
        <begin position="205"/>
        <end position="214"/>
    </location>
</feature>
<evidence type="ECO:0000313" key="3">
    <source>
        <dbReference type="WBParaSite" id="maker-uti_cns_0000387-snap-gene-1.4-mRNA-1"/>
    </source>
</evidence>